<dbReference type="AlphaFoldDB" id="A0A8J6Q2V9"/>
<keyword evidence="1" id="KW-0732">Signal</keyword>
<organism evidence="2 3">
    <name type="scientific">Aestuariibaculum sediminum</name>
    <dbReference type="NCBI Taxonomy" id="2770637"/>
    <lineage>
        <taxon>Bacteria</taxon>
        <taxon>Pseudomonadati</taxon>
        <taxon>Bacteroidota</taxon>
        <taxon>Flavobacteriia</taxon>
        <taxon>Flavobacteriales</taxon>
        <taxon>Flavobacteriaceae</taxon>
    </lineage>
</organism>
<evidence type="ECO:0000313" key="3">
    <source>
        <dbReference type="Proteomes" id="UP000600588"/>
    </source>
</evidence>
<dbReference type="Pfam" id="PF13585">
    <property type="entry name" value="CHU_C"/>
    <property type="match status" value="1"/>
</dbReference>
<feature type="chain" id="PRO_5035213588" evidence="1">
    <location>
        <begin position="20"/>
        <end position="906"/>
    </location>
</feature>
<sequence>MKKKITALLIFFYTLTGFSQGEASNWFFGDNAGIRFNPDGTISNLSNGQLSTTEGCATISDSNGNLLFYTDGVTVWNKNHQMMPNGFGLYGDASSTQSAIVVPHPSDSNLYFIFTVDTRIFREDPDFGFNYSMVDLNRNNGLGDVTIKNVNLLPNSSEKVTAVVKDCQSQSIWVITFAPDGGQFFDTFYAYEVSTSGLNTTPVKSKFNISIVDDRGYLKLSPDGTKLACANASSGLYLYDFDKTTGIVSNQTNIKIKFSLNNRKLQLPYGVEFAQNNELLYISTYYETTEEEGFDPTAQYGALLQYDLTDTDIANTEFVLDHRQTYRSGLQLGPNGKIYRSMNINYLRGLPYLSVINEPNKKGADCRYEHNALSLNRNGRQGLPPFITSFFSEKIDIIGNNSSTTELHLCEGESYTLQAPEIPGATYTWSYNGTEILNSNYTLNIDKAGVYSVFIDPNTGDCDKTLEGLANVMYNSNPQAFDYTLTQCDEDATPGGFTRFNLTEATSFITNNDDRMVVEYYTDPVLNNRITLPETYNFNADQPQPVYAKVINPDLGCYSVSTLTLDVSINQIPDFTVTPVCDEINSEDGLNTFNLNTIANQIQTLNNTSSSISFYTSFDDALLEQNKLSTSFKNTTPYSQTIYSRIENSNSCFGINKVFLTVNKLPEIEATAQAVYCLNSYPQTIQIDAGITNDDPNNYTYSWSNGETTHDIAINEVGVYTVTISNVAGCSKERTVTVDASNIATINNIEVKDASSNNSITALVSGEGVYEFALYTENHEPITTYQQSNTFTNIRAGIYNVYVNDVKNNCGTISQTVSVIGFPKVFTPNNDGFNDTWQVYGTSKMFQANTKIKIFDRYGKLLKELTPLVGGWDGSLNGKTLPTDDYWFFVTLEDGRIFKDHFTLKR</sequence>
<dbReference type="Proteomes" id="UP000600588">
    <property type="component" value="Unassembled WGS sequence"/>
</dbReference>
<accession>A0A8J6Q2V9</accession>
<dbReference type="SUPFAM" id="SSF63829">
    <property type="entry name" value="Calcium-dependent phosphotriesterase"/>
    <property type="match status" value="1"/>
</dbReference>
<evidence type="ECO:0000313" key="2">
    <source>
        <dbReference type="EMBL" id="MBD0832060.1"/>
    </source>
</evidence>
<reference evidence="2 3" key="1">
    <citation type="submission" date="2020-09" db="EMBL/GenBank/DDBJ databases">
        <title>TT11 complete genome.</title>
        <authorList>
            <person name="Wu Z."/>
        </authorList>
    </citation>
    <scope>NUCLEOTIDE SEQUENCE [LARGE SCALE GENOMIC DNA]</scope>
    <source>
        <strain evidence="2 3">TT11</strain>
    </source>
</reference>
<dbReference type="EMBL" id="JACVXB010000003">
    <property type="protein sequence ID" value="MBD0832060.1"/>
    <property type="molecule type" value="Genomic_DNA"/>
</dbReference>
<dbReference type="RefSeq" id="WP_188229854.1">
    <property type="nucleotide sequence ID" value="NZ_JACVXB010000003.1"/>
</dbReference>
<keyword evidence="3" id="KW-1185">Reference proteome</keyword>
<feature type="signal peptide" evidence="1">
    <location>
        <begin position="1"/>
        <end position="19"/>
    </location>
</feature>
<evidence type="ECO:0000256" key="1">
    <source>
        <dbReference type="SAM" id="SignalP"/>
    </source>
</evidence>
<dbReference type="NCBIfam" id="TIGR04131">
    <property type="entry name" value="Bac_Flav_CTERM"/>
    <property type="match status" value="1"/>
</dbReference>
<gene>
    <name evidence="2" type="ORF">ICJ83_07945</name>
</gene>
<proteinExistence type="predicted"/>
<comment type="caution">
    <text evidence="2">The sequence shown here is derived from an EMBL/GenBank/DDBJ whole genome shotgun (WGS) entry which is preliminary data.</text>
</comment>
<protein>
    <submittedName>
        <fullName evidence="2">T9SS type B sorting domain-containing protein</fullName>
    </submittedName>
</protein>
<dbReference type="InterPro" id="IPR026341">
    <property type="entry name" value="T9SS_type_B"/>
</dbReference>
<name>A0A8J6Q2V9_9FLAO</name>